<evidence type="ECO:0000313" key="3">
    <source>
        <dbReference type="Proteomes" id="UP001201980"/>
    </source>
</evidence>
<sequence>MTAQAAYKQFLAAPNSSLLADDATLSYITTTTSFTGAIDIIKHYSSHQNQVKKKGEDVVDVIEAQNALWIEIATTLEFITSGGIYLPALDDNFLTDREVTISIDHVVRFDANGKIKSIRQNWDQGCLLKQVDVIGRSGLNWPIRDAKDQIKLIKKLEGTATDEQDVATRIRSVSNNAMRDPHASLSLFAGREDLTENPPSVISPRKAAGSRPRQRSFTEILGGQPLEDVPSGRERSPSKGGAGKNFAPNRLFEAQQEGPEEHDTPQKPSSDHFYRPNPKKYQHFDFADGSDPQDTPKPGVSLQNRPKSKHDSSWGFEDFVTPHKVKPTRGLSRHQDRVHWSTGEDEEIDETPISKPALPKPRRDANTNFQFVDDGESHGEPRLSSHRGGVHNTGLGLYKNNVYSETGEGEDAEESHALGNITNLKDRRKDFESHFAMTDSSPRAGSPFQAENITEDRRKAVKMMDANWASYDESPKQKENIVKKGKNGRDLAPEEGGRVYAVAGNGMGSRKGARGWSIGDSDEEDSTPKPVTGKKQNQAQASKSFWDF</sequence>
<name>A0AAD5RP30_9PEZI</name>
<feature type="compositionally biased region" description="Basic and acidic residues" evidence="1">
    <location>
        <begin position="259"/>
        <end position="274"/>
    </location>
</feature>
<comment type="caution">
    <text evidence="2">The sequence shown here is derived from an EMBL/GenBank/DDBJ whole genome shotgun (WGS) entry which is preliminary data.</text>
</comment>
<keyword evidence="3" id="KW-1185">Reference proteome</keyword>
<dbReference type="Gene3D" id="3.10.450.50">
    <property type="match status" value="1"/>
</dbReference>
<evidence type="ECO:0000313" key="2">
    <source>
        <dbReference type="EMBL" id="KAJ2900514.1"/>
    </source>
</evidence>
<dbReference type="Proteomes" id="UP001201980">
    <property type="component" value="Unassembled WGS sequence"/>
</dbReference>
<dbReference type="SUPFAM" id="SSF54427">
    <property type="entry name" value="NTF2-like"/>
    <property type="match status" value="1"/>
</dbReference>
<evidence type="ECO:0008006" key="4">
    <source>
        <dbReference type="Google" id="ProtNLM"/>
    </source>
</evidence>
<feature type="region of interest" description="Disordered" evidence="1">
    <location>
        <begin position="189"/>
        <end position="396"/>
    </location>
</feature>
<dbReference type="InterPro" id="IPR032710">
    <property type="entry name" value="NTF2-like_dom_sf"/>
</dbReference>
<accession>A0AAD5RP30</accession>
<dbReference type="EMBL" id="JAKWBI020000171">
    <property type="protein sequence ID" value="KAJ2900514.1"/>
    <property type="molecule type" value="Genomic_DNA"/>
</dbReference>
<feature type="compositionally biased region" description="Polar residues" evidence="1">
    <location>
        <begin position="534"/>
        <end position="548"/>
    </location>
</feature>
<feature type="compositionally biased region" description="Basic and acidic residues" evidence="1">
    <location>
        <begin position="473"/>
        <end position="497"/>
    </location>
</feature>
<organism evidence="2 3">
    <name type="scientific">Zalerion maritima</name>
    <dbReference type="NCBI Taxonomy" id="339359"/>
    <lineage>
        <taxon>Eukaryota</taxon>
        <taxon>Fungi</taxon>
        <taxon>Dikarya</taxon>
        <taxon>Ascomycota</taxon>
        <taxon>Pezizomycotina</taxon>
        <taxon>Sordariomycetes</taxon>
        <taxon>Lulworthiomycetidae</taxon>
        <taxon>Lulworthiales</taxon>
        <taxon>Lulworthiaceae</taxon>
        <taxon>Zalerion</taxon>
    </lineage>
</organism>
<evidence type="ECO:0000256" key="1">
    <source>
        <dbReference type="SAM" id="MobiDB-lite"/>
    </source>
</evidence>
<feature type="region of interest" description="Disordered" evidence="1">
    <location>
        <begin position="468"/>
        <end position="548"/>
    </location>
</feature>
<protein>
    <recommendedName>
        <fullName evidence="4">NTF2-like protein</fullName>
    </recommendedName>
</protein>
<proteinExistence type="predicted"/>
<gene>
    <name evidence="2" type="ORF">MKZ38_002419</name>
</gene>
<dbReference type="AlphaFoldDB" id="A0AAD5RP30"/>
<feature type="region of interest" description="Disordered" evidence="1">
    <location>
        <begin position="406"/>
        <end position="425"/>
    </location>
</feature>
<reference evidence="2" key="1">
    <citation type="submission" date="2022-07" db="EMBL/GenBank/DDBJ databases">
        <title>Draft genome sequence of Zalerion maritima ATCC 34329, a (micro)plastics degrading marine fungus.</title>
        <authorList>
            <person name="Paco A."/>
            <person name="Goncalves M.F.M."/>
            <person name="Rocha-Santos T.A.P."/>
            <person name="Alves A."/>
        </authorList>
    </citation>
    <scope>NUCLEOTIDE SEQUENCE</scope>
    <source>
        <strain evidence="2">ATCC 34329</strain>
    </source>
</reference>